<name>A0A7Z9E1Q5_9CYAN</name>
<evidence type="ECO:0000259" key="1">
    <source>
        <dbReference type="Pfam" id="PF13546"/>
    </source>
</evidence>
<dbReference type="AlphaFoldDB" id="A0A7Z9E1Q5"/>
<evidence type="ECO:0000313" key="3">
    <source>
        <dbReference type="Proteomes" id="UP000182190"/>
    </source>
</evidence>
<dbReference type="InterPro" id="IPR038721">
    <property type="entry name" value="IS701-like_DDE_dom"/>
</dbReference>
<feature type="domain" description="Transposase IS701-like DDE" evidence="1">
    <location>
        <begin position="42"/>
        <end position="138"/>
    </location>
</feature>
<dbReference type="PANTHER" id="PTHR33627">
    <property type="entry name" value="TRANSPOSASE"/>
    <property type="match status" value="1"/>
</dbReference>
<proteinExistence type="predicted"/>
<gene>
    <name evidence="2" type="ORF">PL9631_660221</name>
</gene>
<comment type="caution">
    <text evidence="2">The sequence shown here is derived from an EMBL/GenBank/DDBJ whole genome shotgun (WGS) entry which is preliminary data.</text>
</comment>
<dbReference type="Pfam" id="PF13546">
    <property type="entry name" value="DDE_5"/>
    <property type="match status" value="1"/>
</dbReference>
<protein>
    <submittedName>
        <fullName evidence="2">Transposase</fullName>
    </submittedName>
</protein>
<evidence type="ECO:0000313" key="2">
    <source>
        <dbReference type="EMBL" id="VXD22691.1"/>
    </source>
</evidence>
<accession>A0A7Z9E1Q5</accession>
<dbReference type="EMBL" id="CZCS02000208">
    <property type="protein sequence ID" value="VXD22691.1"/>
    <property type="molecule type" value="Genomic_DNA"/>
</dbReference>
<dbReference type="InterPro" id="IPR039365">
    <property type="entry name" value="IS701-like"/>
</dbReference>
<dbReference type="PANTHER" id="PTHR33627:SF1">
    <property type="entry name" value="TRANSPOSASE"/>
    <property type="match status" value="1"/>
</dbReference>
<sequence>MDVEIQILKHLAREAQPTVAIIDEYCAEYKDLFQEVRNYECFKYLHLGIISPIKRKSLPEIAKVVRVKSAQSLHHFLANSEWSVNKLRSLRLNKIKKVLGGKAITVVVDETGDRKKGKKTDYVARQYLGSIGKVDRGILLILRILKDGGK</sequence>
<organism evidence="2 3">
    <name type="scientific">Planktothrix paucivesiculata PCC 9631</name>
    <dbReference type="NCBI Taxonomy" id="671071"/>
    <lineage>
        <taxon>Bacteria</taxon>
        <taxon>Bacillati</taxon>
        <taxon>Cyanobacteriota</taxon>
        <taxon>Cyanophyceae</taxon>
        <taxon>Oscillatoriophycideae</taxon>
        <taxon>Oscillatoriales</taxon>
        <taxon>Microcoleaceae</taxon>
        <taxon>Planktothrix</taxon>
    </lineage>
</organism>
<reference evidence="2" key="1">
    <citation type="submission" date="2019-10" db="EMBL/GenBank/DDBJ databases">
        <authorList>
            <consortium name="Genoscope - CEA"/>
            <person name="William W."/>
        </authorList>
    </citation>
    <scope>NUCLEOTIDE SEQUENCE [LARGE SCALE GENOMIC DNA]</scope>
    <source>
        <strain evidence="2">BBR_PRJEB10994</strain>
    </source>
</reference>
<keyword evidence="3" id="KW-1185">Reference proteome</keyword>
<dbReference type="Proteomes" id="UP000182190">
    <property type="component" value="Unassembled WGS sequence"/>
</dbReference>